<organism evidence="1 2">
    <name type="scientific">Camellia lanceoleosa</name>
    <dbReference type="NCBI Taxonomy" id="1840588"/>
    <lineage>
        <taxon>Eukaryota</taxon>
        <taxon>Viridiplantae</taxon>
        <taxon>Streptophyta</taxon>
        <taxon>Embryophyta</taxon>
        <taxon>Tracheophyta</taxon>
        <taxon>Spermatophyta</taxon>
        <taxon>Magnoliopsida</taxon>
        <taxon>eudicotyledons</taxon>
        <taxon>Gunneridae</taxon>
        <taxon>Pentapetalae</taxon>
        <taxon>asterids</taxon>
        <taxon>Ericales</taxon>
        <taxon>Theaceae</taxon>
        <taxon>Camellia</taxon>
    </lineage>
</organism>
<gene>
    <name evidence="1" type="ORF">LOK49_LG05G02861</name>
</gene>
<evidence type="ECO:0000313" key="2">
    <source>
        <dbReference type="Proteomes" id="UP001060215"/>
    </source>
</evidence>
<dbReference type="EMBL" id="CM045761">
    <property type="protein sequence ID" value="KAI8016632.1"/>
    <property type="molecule type" value="Genomic_DNA"/>
</dbReference>
<dbReference type="Proteomes" id="UP001060215">
    <property type="component" value="Chromosome 4"/>
</dbReference>
<reference evidence="1 2" key="1">
    <citation type="journal article" date="2022" name="Plant J.">
        <title>Chromosome-level genome of Camellia lanceoleosa provides a valuable resource for understanding genome evolution and self-incompatibility.</title>
        <authorList>
            <person name="Gong W."/>
            <person name="Xiao S."/>
            <person name="Wang L."/>
            <person name="Liao Z."/>
            <person name="Chang Y."/>
            <person name="Mo W."/>
            <person name="Hu G."/>
            <person name="Li W."/>
            <person name="Zhao G."/>
            <person name="Zhu H."/>
            <person name="Hu X."/>
            <person name="Ji K."/>
            <person name="Xiang X."/>
            <person name="Song Q."/>
            <person name="Yuan D."/>
            <person name="Jin S."/>
            <person name="Zhang L."/>
        </authorList>
    </citation>
    <scope>NUCLEOTIDE SEQUENCE [LARGE SCALE GENOMIC DNA]</scope>
    <source>
        <strain evidence="1">SQ_2022a</strain>
    </source>
</reference>
<proteinExistence type="predicted"/>
<evidence type="ECO:0000313" key="1">
    <source>
        <dbReference type="EMBL" id="KAI8016632.1"/>
    </source>
</evidence>
<keyword evidence="2" id="KW-1185">Reference proteome</keyword>
<comment type="caution">
    <text evidence="1">The sequence shown here is derived from an EMBL/GenBank/DDBJ whole genome shotgun (WGS) entry which is preliminary data.</text>
</comment>
<accession>A0ACC0HVV6</accession>
<sequence>MSPALFTTNLSLSPHSLSPCHLLAFLSSFFPLFTFHFSNLRPPSSLSRYPHSPIELGRLEKEQEMVVSKVVKKMRYYESTLLSTYKGYL</sequence>
<name>A0ACC0HVV6_9ERIC</name>
<protein>
    <submittedName>
        <fullName evidence="1">Uncharacterized protein</fullName>
    </submittedName>
</protein>